<dbReference type="OrthoDB" id="9811110at2"/>
<keyword evidence="6 7" id="KW-0472">Membrane</keyword>
<evidence type="ECO:0000256" key="1">
    <source>
        <dbReference type="ARBA" id="ARBA00004651"/>
    </source>
</evidence>
<dbReference type="Proteomes" id="UP000184052">
    <property type="component" value="Unassembled WGS sequence"/>
</dbReference>
<dbReference type="InterPro" id="IPR052031">
    <property type="entry name" value="Membrane_Transporter-Flippase"/>
</dbReference>
<organism evidence="8 9">
    <name type="scientific">Dethiosulfatibacter aminovorans DSM 17477</name>
    <dbReference type="NCBI Taxonomy" id="1121476"/>
    <lineage>
        <taxon>Bacteria</taxon>
        <taxon>Bacillati</taxon>
        <taxon>Bacillota</taxon>
        <taxon>Tissierellia</taxon>
        <taxon>Dethiosulfatibacter</taxon>
    </lineage>
</organism>
<feature type="transmembrane region" description="Helical" evidence="7">
    <location>
        <begin position="57"/>
        <end position="78"/>
    </location>
</feature>
<feature type="transmembrane region" description="Helical" evidence="7">
    <location>
        <begin position="98"/>
        <end position="116"/>
    </location>
</feature>
<dbReference type="InterPro" id="IPR048279">
    <property type="entry name" value="MdtK-like"/>
</dbReference>
<dbReference type="RefSeq" id="WP_073050424.1">
    <property type="nucleotide sequence ID" value="NZ_FQZL01000029.1"/>
</dbReference>
<feature type="transmembrane region" description="Helical" evidence="7">
    <location>
        <begin position="321"/>
        <end position="340"/>
    </location>
</feature>
<name>A0A1M6L1L0_9FIRM</name>
<accession>A0A1M6L1L0</accession>
<evidence type="ECO:0000256" key="5">
    <source>
        <dbReference type="ARBA" id="ARBA00022989"/>
    </source>
</evidence>
<feature type="transmembrane region" description="Helical" evidence="7">
    <location>
        <begin position="288"/>
        <end position="309"/>
    </location>
</feature>
<evidence type="ECO:0000256" key="7">
    <source>
        <dbReference type="SAM" id="Phobius"/>
    </source>
</evidence>
<proteinExistence type="predicted"/>
<evidence type="ECO:0000256" key="6">
    <source>
        <dbReference type="ARBA" id="ARBA00023136"/>
    </source>
</evidence>
<keyword evidence="9" id="KW-1185">Reference proteome</keyword>
<evidence type="ECO:0000313" key="9">
    <source>
        <dbReference type="Proteomes" id="UP000184052"/>
    </source>
</evidence>
<dbReference type="PANTHER" id="PTHR43549">
    <property type="entry name" value="MULTIDRUG RESISTANCE PROTEIN YPNP-RELATED"/>
    <property type="match status" value="1"/>
</dbReference>
<feature type="transmembrane region" description="Helical" evidence="7">
    <location>
        <begin position="169"/>
        <end position="189"/>
    </location>
</feature>
<keyword evidence="4 7" id="KW-0812">Transmembrane</keyword>
<dbReference type="PIRSF" id="PIRSF006603">
    <property type="entry name" value="DinF"/>
    <property type="match status" value="1"/>
</dbReference>
<keyword evidence="5 7" id="KW-1133">Transmembrane helix</keyword>
<dbReference type="STRING" id="1121476.SAMN02745751_03044"/>
<dbReference type="GO" id="GO:0005886">
    <property type="term" value="C:plasma membrane"/>
    <property type="evidence" value="ECO:0007669"/>
    <property type="project" value="UniProtKB-SubCell"/>
</dbReference>
<dbReference type="Pfam" id="PF01554">
    <property type="entry name" value="MatE"/>
    <property type="match status" value="2"/>
</dbReference>
<evidence type="ECO:0000256" key="2">
    <source>
        <dbReference type="ARBA" id="ARBA00022448"/>
    </source>
</evidence>
<evidence type="ECO:0000256" key="3">
    <source>
        <dbReference type="ARBA" id="ARBA00022475"/>
    </source>
</evidence>
<feature type="transmembrane region" description="Helical" evidence="7">
    <location>
        <begin position="418"/>
        <end position="439"/>
    </location>
</feature>
<dbReference type="GO" id="GO:0042910">
    <property type="term" value="F:xenobiotic transmembrane transporter activity"/>
    <property type="evidence" value="ECO:0007669"/>
    <property type="project" value="InterPro"/>
</dbReference>
<gene>
    <name evidence="8" type="ORF">SAMN02745751_03044</name>
</gene>
<evidence type="ECO:0000313" key="8">
    <source>
        <dbReference type="EMBL" id="SHJ65029.1"/>
    </source>
</evidence>
<feature type="transmembrane region" description="Helical" evidence="7">
    <location>
        <begin position="262"/>
        <end position="281"/>
    </location>
</feature>
<dbReference type="PANTHER" id="PTHR43549:SF3">
    <property type="entry name" value="MULTIDRUG RESISTANCE PROTEIN YPNP-RELATED"/>
    <property type="match status" value="1"/>
</dbReference>
<keyword evidence="2" id="KW-0813">Transport</keyword>
<dbReference type="AlphaFoldDB" id="A0A1M6L1L0"/>
<keyword evidence="3" id="KW-1003">Cell membrane</keyword>
<sequence>MTRKTNKMGTMPVRQLVLSMSIPAIISMVIQALYNIVDSIYVSRIGEDALTAVSLAFPLQLLIIALVMGTGSGITSLISRRLGEHDRESATRAANHGFVINMAYSLIILLFGLFFAKQAVSVFTDDANLIDLTTSYISVVFVFSFGRFISQAGMSTLQATGDMIHPMKAMLIGAVTNIVLDPILIFGLLGMPELGIRGAAIATVTGQILSFVYIGIVMRNGKHEVEIDLKHFKPNARILKDIYVVALPAIIMQSLGSVMISGLNLILITFSSTAVAVLGVYYKLQSIVIMPVFGLVQGYMPIMGFNYGAKNKDRMVESLKVTVRFAFLIMVLGTAVMNIFPSQLLSLFDASSEMVEIGMGALKRMSLCLPMAAVGITFSITFQALGKGHISLIASFARQMIFILPFAWLLARLGGLDYVWYAFIIAEVLSMMIIGPWLMVDLGKIFKGWEHENNAKNEKFNEEDAVTY</sequence>
<dbReference type="NCBIfam" id="TIGR00797">
    <property type="entry name" value="matE"/>
    <property type="match status" value="1"/>
</dbReference>
<dbReference type="GO" id="GO:0015297">
    <property type="term" value="F:antiporter activity"/>
    <property type="evidence" value="ECO:0007669"/>
    <property type="project" value="InterPro"/>
</dbReference>
<dbReference type="InterPro" id="IPR002528">
    <property type="entry name" value="MATE_fam"/>
</dbReference>
<dbReference type="EMBL" id="FQZL01000029">
    <property type="protein sequence ID" value="SHJ65029.1"/>
    <property type="molecule type" value="Genomic_DNA"/>
</dbReference>
<feature type="transmembrane region" description="Helical" evidence="7">
    <location>
        <begin position="136"/>
        <end position="157"/>
    </location>
</feature>
<dbReference type="CDD" id="cd13144">
    <property type="entry name" value="MATE_like_4"/>
    <property type="match status" value="1"/>
</dbReference>
<evidence type="ECO:0000256" key="4">
    <source>
        <dbReference type="ARBA" id="ARBA00022692"/>
    </source>
</evidence>
<feature type="transmembrane region" description="Helical" evidence="7">
    <location>
        <begin position="195"/>
        <end position="217"/>
    </location>
</feature>
<reference evidence="8 9" key="1">
    <citation type="submission" date="2016-11" db="EMBL/GenBank/DDBJ databases">
        <authorList>
            <person name="Jaros S."/>
            <person name="Januszkiewicz K."/>
            <person name="Wedrychowicz H."/>
        </authorList>
    </citation>
    <scope>NUCLEOTIDE SEQUENCE [LARGE SCALE GENOMIC DNA]</scope>
    <source>
        <strain evidence="8 9">DSM 17477</strain>
    </source>
</reference>
<feature type="transmembrane region" description="Helical" evidence="7">
    <location>
        <begin position="390"/>
        <end position="411"/>
    </location>
</feature>
<comment type="subcellular location">
    <subcellularLocation>
        <location evidence="1">Cell membrane</location>
        <topology evidence="1">Multi-pass membrane protein</topology>
    </subcellularLocation>
</comment>
<feature type="transmembrane region" description="Helical" evidence="7">
    <location>
        <begin position="16"/>
        <end position="37"/>
    </location>
</feature>
<protein>
    <submittedName>
        <fullName evidence="8">Putative efflux protein, MATE family</fullName>
    </submittedName>
</protein>